<accession>A0A5B6VRY6</accession>
<dbReference type="CDD" id="cd01650">
    <property type="entry name" value="RT_nLTR_like"/>
    <property type="match status" value="1"/>
</dbReference>
<dbReference type="SUPFAM" id="SSF56672">
    <property type="entry name" value="DNA/RNA polymerases"/>
    <property type="match status" value="1"/>
</dbReference>
<dbReference type="EMBL" id="SMMG02000005">
    <property type="protein sequence ID" value="KAA3472179.1"/>
    <property type="molecule type" value="Genomic_DNA"/>
</dbReference>
<dbReference type="OrthoDB" id="1744687at2759"/>
<gene>
    <name evidence="2" type="ORF">EPI10_022682</name>
</gene>
<dbReference type="PROSITE" id="PS50878">
    <property type="entry name" value="RT_POL"/>
    <property type="match status" value="1"/>
</dbReference>
<organism evidence="2 3">
    <name type="scientific">Gossypium australe</name>
    <dbReference type="NCBI Taxonomy" id="47621"/>
    <lineage>
        <taxon>Eukaryota</taxon>
        <taxon>Viridiplantae</taxon>
        <taxon>Streptophyta</taxon>
        <taxon>Embryophyta</taxon>
        <taxon>Tracheophyta</taxon>
        <taxon>Spermatophyta</taxon>
        <taxon>Magnoliopsida</taxon>
        <taxon>eudicotyledons</taxon>
        <taxon>Gunneridae</taxon>
        <taxon>Pentapetalae</taxon>
        <taxon>rosids</taxon>
        <taxon>malvids</taxon>
        <taxon>Malvales</taxon>
        <taxon>Malvaceae</taxon>
        <taxon>Malvoideae</taxon>
        <taxon>Gossypium</taxon>
    </lineage>
</organism>
<reference evidence="3" key="1">
    <citation type="journal article" date="2019" name="Plant Biotechnol. J.">
        <title>Genome sequencing of the Australian wild diploid species Gossypium australe highlights disease resistance and delayed gland morphogenesis.</title>
        <authorList>
            <person name="Cai Y."/>
            <person name="Cai X."/>
            <person name="Wang Q."/>
            <person name="Wang P."/>
            <person name="Zhang Y."/>
            <person name="Cai C."/>
            <person name="Xu Y."/>
            <person name="Wang K."/>
            <person name="Zhou Z."/>
            <person name="Wang C."/>
            <person name="Geng S."/>
            <person name="Li B."/>
            <person name="Dong Q."/>
            <person name="Hou Y."/>
            <person name="Wang H."/>
            <person name="Ai P."/>
            <person name="Liu Z."/>
            <person name="Yi F."/>
            <person name="Sun M."/>
            <person name="An G."/>
            <person name="Cheng J."/>
            <person name="Zhang Y."/>
            <person name="Shi Q."/>
            <person name="Xie Y."/>
            <person name="Shi X."/>
            <person name="Chang Y."/>
            <person name="Huang F."/>
            <person name="Chen Y."/>
            <person name="Hong S."/>
            <person name="Mi L."/>
            <person name="Sun Q."/>
            <person name="Zhang L."/>
            <person name="Zhou B."/>
            <person name="Peng R."/>
            <person name="Zhang X."/>
            <person name="Liu F."/>
        </authorList>
    </citation>
    <scope>NUCLEOTIDE SEQUENCE [LARGE SCALE GENOMIC DNA]</scope>
    <source>
        <strain evidence="3">cv. PA1801</strain>
    </source>
</reference>
<dbReference type="Proteomes" id="UP000325315">
    <property type="component" value="Unassembled WGS sequence"/>
</dbReference>
<keyword evidence="3" id="KW-1185">Reference proteome</keyword>
<dbReference type="PANTHER" id="PTHR46890">
    <property type="entry name" value="NON-LTR RETROLELEMENT REVERSE TRANSCRIPTASE-LIKE PROTEIN-RELATED"/>
    <property type="match status" value="1"/>
</dbReference>
<keyword evidence="2" id="KW-0548">Nucleotidyltransferase</keyword>
<evidence type="ECO:0000259" key="1">
    <source>
        <dbReference type="PROSITE" id="PS50878"/>
    </source>
</evidence>
<dbReference type="InterPro" id="IPR052343">
    <property type="entry name" value="Retrotransposon-Effector_Assoc"/>
</dbReference>
<dbReference type="Pfam" id="PF00078">
    <property type="entry name" value="RVT_1"/>
    <property type="match status" value="1"/>
</dbReference>
<dbReference type="InterPro" id="IPR000477">
    <property type="entry name" value="RT_dom"/>
</dbReference>
<protein>
    <submittedName>
        <fullName evidence="2">Reverse transcriptase</fullName>
    </submittedName>
</protein>
<proteinExistence type="predicted"/>
<sequence>MRTGPRYRIFDLRLNGLNLEADKEELFWEQRARVNWLQHGDRNTNFFHKMAGQHYFRGRISELEDEFGNHTTESVNMLKIASTYFDKLFSASAEESEEHLFDLVKRKITASMNEALLKQFTEDEICQAVKEMPPLKAPGVDGFAAIFYQTYWHIVGTDISKYYLAILNGQLEFEDINRTRIMLIPKVDKPNNMSQFRPISLCNVLYKIIAKVLVNRMSDMLGDCINEPQGAFIPGRLISDNILIAYEILHSLKMKKRGKKGNFALKLDMSKAYDRVEWDFLAGMMNSLGFHNDWIVLIMRCVCSVSYSVSLNGLDSDWFSPSRGLRQGDLLSPYLFLICAKGFATLLEDVKQRMIMEGAPIGRDRLSINHLFFADDCILFGDTSLEGTRTVHKVINEYE</sequence>
<keyword evidence="2" id="KW-0808">Transferase</keyword>
<evidence type="ECO:0000313" key="2">
    <source>
        <dbReference type="EMBL" id="KAA3472179.1"/>
    </source>
</evidence>
<evidence type="ECO:0000313" key="3">
    <source>
        <dbReference type="Proteomes" id="UP000325315"/>
    </source>
</evidence>
<keyword evidence="2" id="KW-0695">RNA-directed DNA polymerase</keyword>
<dbReference type="PANTHER" id="PTHR46890:SF48">
    <property type="entry name" value="RNA-DIRECTED DNA POLYMERASE"/>
    <property type="match status" value="1"/>
</dbReference>
<comment type="caution">
    <text evidence="2">The sequence shown here is derived from an EMBL/GenBank/DDBJ whole genome shotgun (WGS) entry which is preliminary data.</text>
</comment>
<dbReference type="GO" id="GO:0003964">
    <property type="term" value="F:RNA-directed DNA polymerase activity"/>
    <property type="evidence" value="ECO:0007669"/>
    <property type="project" value="UniProtKB-KW"/>
</dbReference>
<feature type="domain" description="Reverse transcriptase" evidence="1">
    <location>
        <begin position="165"/>
        <end position="399"/>
    </location>
</feature>
<name>A0A5B6VRY6_9ROSI</name>
<dbReference type="InterPro" id="IPR043502">
    <property type="entry name" value="DNA/RNA_pol_sf"/>
</dbReference>
<dbReference type="AlphaFoldDB" id="A0A5B6VRY6"/>